<evidence type="ECO:0000256" key="3">
    <source>
        <dbReference type="ARBA" id="ARBA00022692"/>
    </source>
</evidence>
<dbReference type="InterPro" id="IPR000301">
    <property type="entry name" value="Tetraspanin_animals"/>
</dbReference>
<dbReference type="SUPFAM" id="SSF48652">
    <property type="entry name" value="Tetraspanin"/>
    <property type="match status" value="1"/>
</dbReference>
<evidence type="ECO:0000256" key="6">
    <source>
        <dbReference type="RuleBase" id="RU361218"/>
    </source>
</evidence>
<evidence type="ECO:0000313" key="8">
    <source>
        <dbReference type="EMBL" id="CAF3753240.1"/>
    </source>
</evidence>
<dbReference type="EMBL" id="CAJOBC010002823">
    <property type="protein sequence ID" value="CAF3753240.1"/>
    <property type="molecule type" value="Genomic_DNA"/>
</dbReference>
<dbReference type="Proteomes" id="UP000681722">
    <property type="component" value="Unassembled WGS sequence"/>
</dbReference>
<evidence type="ECO:0000256" key="4">
    <source>
        <dbReference type="ARBA" id="ARBA00022989"/>
    </source>
</evidence>
<sequence>MSKRTFMSQDKSGSCSLFGIKSTLWMMSLLLLTLLILAITFLIELIAGLLSFVYTVNLSDRLSSNLLSLIEYKYHVDTRKEQDFDQMQIYFRCCGSTSFKDWSLSPRFNSNNTAFVVPDSCCKSFEHKCAQKPFGIHPSNIYYQGCSQALYRYYHQHLVTLGCVAIGVTFLQVFTIIPLFWLIKRLQKQLAHSIAPITTNKQHHLSQELSYIPIQQGET</sequence>
<proteinExistence type="inferred from homology"/>
<dbReference type="InterPro" id="IPR008952">
    <property type="entry name" value="Tetraspanin_EC2_sf"/>
</dbReference>
<dbReference type="PANTHER" id="PTHR19282">
    <property type="entry name" value="TETRASPANIN"/>
    <property type="match status" value="1"/>
</dbReference>
<dbReference type="OrthoDB" id="9993879at2759"/>
<dbReference type="PANTHER" id="PTHR19282:SF544">
    <property type="entry name" value="TETRASPANIN"/>
    <property type="match status" value="1"/>
</dbReference>
<keyword evidence="5 6" id="KW-0472">Membrane</keyword>
<dbReference type="PRINTS" id="PR00259">
    <property type="entry name" value="TMFOUR"/>
</dbReference>
<evidence type="ECO:0000256" key="2">
    <source>
        <dbReference type="ARBA" id="ARBA00006840"/>
    </source>
</evidence>
<dbReference type="AlphaFoldDB" id="A0A814FAR5"/>
<comment type="caution">
    <text evidence="6">Lacks conserved residue(s) required for the propagation of feature annotation.</text>
</comment>
<evidence type="ECO:0000256" key="5">
    <source>
        <dbReference type="ARBA" id="ARBA00023136"/>
    </source>
</evidence>
<dbReference type="Gene3D" id="1.10.1450.10">
    <property type="entry name" value="Tetraspanin"/>
    <property type="match status" value="1"/>
</dbReference>
<dbReference type="GO" id="GO:0005886">
    <property type="term" value="C:plasma membrane"/>
    <property type="evidence" value="ECO:0007669"/>
    <property type="project" value="TreeGrafter"/>
</dbReference>
<keyword evidence="4 6" id="KW-1133">Transmembrane helix</keyword>
<comment type="caution">
    <text evidence="7">The sequence shown here is derived from an EMBL/GenBank/DDBJ whole genome shotgun (WGS) entry which is preliminary data.</text>
</comment>
<name>A0A814FAR5_9BILA</name>
<keyword evidence="9" id="KW-1185">Reference proteome</keyword>
<accession>A0A814FAR5</accession>
<organism evidence="7 9">
    <name type="scientific">Didymodactylos carnosus</name>
    <dbReference type="NCBI Taxonomy" id="1234261"/>
    <lineage>
        <taxon>Eukaryota</taxon>
        <taxon>Metazoa</taxon>
        <taxon>Spiralia</taxon>
        <taxon>Gnathifera</taxon>
        <taxon>Rotifera</taxon>
        <taxon>Eurotatoria</taxon>
        <taxon>Bdelloidea</taxon>
        <taxon>Philodinida</taxon>
        <taxon>Philodinidae</taxon>
        <taxon>Didymodactylos</taxon>
    </lineage>
</organism>
<feature type="transmembrane region" description="Helical" evidence="6">
    <location>
        <begin position="158"/>
        <end position="183"/>
    </location>
</feature>
<keyword evidence="3 6" id="KW-0812">Transmembrane</keyword>
<comment type="subcellular location">
    <subcellularLocation>
        <location evidence="1 6">Membrane</location>
        <topology evidence="1 6">Multi-pass membrane protein</topology>
    </subcellularLocation>
</comment>
<evidence type="ECO:0000256" key="1">
    <source>
        <dbReference type="ARBA" id="ARBA00004141"/>
    </source>
</evidence>
<dbReference type="Proteomes" id="UP000663829">
    <property type="component" value="Unassembled WGS sequence"/>
</dbReference>
<dbReference type="PIRSF" id="PIRSF002419">
    <property type="entry name" value="Tetraspanin"/>
    <property type="match status" value="1"/>
</dbReference>
<reference evidence="7" key="1">
    <citation type="submission" date="2021-02" db="EMBL/GenBank/DDBJ databases">
        <authorList>
            <person name="Nowell W R."/>
        </authorList>
    </citation>
    <scope>NUCLEOTIDE SEQUENCE</scope>
</reference>
<dbReference type="Pfam" id="PF00335">
    <property type="entry name" value="Tetraspanin"/>
    <property type="match status" value="1"/>
</dbReference>
<gene>
    <name evidence="7" type="ORF">GPM918_LOCUS12731</name>
    <name evidence="8" type="ORF">SRO942_LOCUS12731</name>
</gene>
<dbReference type="EMBL" id="CAJNOQ010002823">
    <property type="protein sequence ID" value="CAF0980681.1"/>
    <property type="molecule type" value="Genomic_DNA"/>
</dbReference>
<evidence type="ECO:0000313" key="7">
    <source>
        <dbReference type="EMBL" id="CAF0980681.1"/>
    </source>
</evidence>
<dbReference type="InterPro" id="IPR018499">
    <property type="entry name" value="Tetraspanin/Peripherin"/>
</dbReference>
<protein>
    <recommendedName>
        <fullName evidence="6">Tetraspanin</fullName>
    </recommendedName>
</protein>
<comment type="similarity">
    <text evidence="2 6">Belongs to the tetraspanin (TM4SF) family.</text>
</comment>
<feature type="transmembrane region" description="Helical" evidence="6">
    <location>
        <begin position="29"/>
        <end position="54"/>
    </location>
</feature>
<evidence type="ECO:0000313" key="9">
    <source>
        <dbReference type="Proteomes" id="UP000663829"/>
    </source>
</evidence>